<dbReference type="EMBL" id="BARW01005429">
    <property type="protein sequence ID" value="GAI79246.1"/>
    <property type="molecule type" value="Genomic_DNA"/>
</dbReference>
<evidence type="ECO:0000313" key="2">
    <source>
        <dbReference type="EMBL" id="GAI79246.1"/>
    </source>
</evidence>
<sequence length="61" mass="6462">MAVGKEELQIIKGILPAVGIGTAVVVGIALMGLAFTGRRVYAQDGQYLVSVRYPGQSNDIR</sequence>
<feature type="transmembrane region" description="Helical" evidence="1">
    <location>
        <begin position="14"/>
        <end position="35"/>
    </location>
</feature>
<name>X1SJB3_9ZZZZ</name>
<keyword evidence="1" id="KW-0472">Membrane</keyword>
<gene>
    <name evidence="2" type="ORF">S12H4_11840</name>
</gene>
<protein>
    <submittedName>
        <fullName evidence="2">Uncharacterized protein</fullName>
    </submittedName>
</protein>
<reference evidence="2" key="1">
    <citation type="journal article" date="2014" name="Front. Microbiol.">
        <title>High frequency of phylogenetically diverse reductive dehalogenase-homologous genes in deep subseafloor sedimentary metagenomes.</title>
        <authorList>
            <person name="Kawai M."/>
            <person name="Futagami T."/>
            <person name="Toyoda A."/>
            <person name="Takaki Y."/>
            <person name="Nishi S."/>
            <person name="Hori S."/>
            <person name="Arai W."/>
            <person name="Tsubouchi T."/>
            <person name="Morono Y."/>
            <person name="Uchiyama I."/>
            <person name="Ito T."/>
            <person name="Fujiyama A."/>
            <person name="Inagaki F."/>
            <person name="Takami H."/>
        </authorList>
    </citation>
    <scope>NUCLEOTIDE SEQUENCE</scope>
    <source>
        <strain evidence="2">Expedition CK06-06</strain>
    </source>
</reference>
<evidence type="ECO:0000256" key="1">
    <source>
        <dbReference type="SAM" id="Phobius"/>
    </source>
</evidence>
<feature type="non-terminal residue" evidence="2">
    <location>
        <position position="61"/>
    </location>
</feature>
<proteinExistence type="predicted"/>
<organism evidence="2">
    <name type="scientific">marine sediment metagenome</name>
    <dbReference type="NCBI Taxonomy" id="412755"/>
    <lineage>
        <taxon>unclassified sequences</taxon>
        <taxon>metagenomes</taxon>
        <taxon>ecological metagenomes</taxon>
    </lineage>
</organism>
<comment type="caution">
    <text evidence="2">The sequence shown here is derived from an EMBL/GenBank/DDBJ whole genome shotgun (WGS) entry which is preliminary data.</text>
</comment>
<keyword evidence="1" id="KW-1133">Transmembrane helix</keyword>
<accession>X1SJB3</accession>
<keyword evidence="1" id="KW-0812">Transmembrane</keyword>
<dbReference type="AlphaFoldDB" id="X1SJB3"/>